<evidence type="ECO:0000313" key="1">
    <source>
        <dbReference type="EMBL" id="KAK0950463.1"/>
    </source>
</evidence>
<protein>
    <submittedName>
        <fullName evidence="1">Uncharacterized protein</fullName>
    </submittedName>
</protein>
<organism evidence="1 2">
    <name type="scientific">Friedmanniomyces endolithicus</name>
    <dbReference type="NCBI Taxonomy" id="329885"/>
    <lineage>
        <taxon>Eukaryota</taxon>
        <taxon>Fungi</taxon>
        <taxon>Dikarya</taxon>
        <taxon>Ascomycota</taxon>
        <taxon>Pezizomycotina</taxon>
        <taxon>Dothideomycetes</taxon>
        <taxon>Dothideomycetidae</taxon>
        <taxon>Mycosphaerellales</taxon>
        <taxon>Teratosphaeriaceae</taxon>
        <taxon>Friedmanniomyces</taxon>
    </lineage>
</organism>
<name>A0AAN6JZ56_9PEZI</name>
<feature type="non-terminal residue" evidence="1">
    <location>
        <position position="1"/>
    </location>
</feature>
<comment type="caution">
    <text evidence="1">The sequence shown here is derived from an EMBL/GenBank/DDBJ whole genome shotgun (WGS) entry which is preliminary data.</text>
</comment>
<sequence>QQSVGTSHVTCYLTFKSLAEALDCLCQISRMGTGQLEADIFNEVDYCGRDANVCRHLAEGDEGTASPISAAAVYVRSADRQYIGSYCATNITSIKGKCTIILIGCLDQTDRHCERRICGGVCGGAYGAYLHDHVPDPINRKIRATRLLFRTSLYVDIVPPANKHKRYQATSYIEA</sequence>
<dbReference type="Proteomes" id="UP001175353">
    <property type="component" value="Unassembled WGS sequence"/>
</dbReference>
<gene>
    <name evidence="1" type="ORF">LTR91_025648</name>
</gene>
<dbReference type="EMBL" id="JAUJLE010000831">
    <property type="protein sequence ID" value="KAK0950463.1"/>
    <property type="molecule type" value="Genomic_DNA"/>
</dbReference>
<evidence type="ECO:0000313" key="2">
    <source>
        <dbReference type="Proteomes" id="UP001175353"/>
    </source>
</evidence>
<accession>A0AAN6JZ56</accession>
<proteinExistence type="predicted"/>
<dbReference type="AlphaFoldDB" id="A0AAN6JZ56"/>
<keyword evidence="2" id="KW-1185">Reference proteome</keyword>
<reference evidence="1" key="1">
    <citation type="submission" date="2023-06" db="EMBL/GenBank/DDBJ databases">
        <title>Black Yeasts Isolated from many extreme environments.</title>
        <authorList>
            <person name="Coleine C."/>
            <person name="Stajich J.E."/>
            <person name="Selbmann L."/>
        </authorList>
    </citation>
    <scope>NUCLEOTIDE SEQUENCE</scope>
    <source>
        <strain evidence="1">CCFEE 5200</strain>
    </source>
</reference>